<dbReference type="InterPro" id="IPR015424">
    <property type="entry name" value="PyrdxlP-dep_Trfase"/>
</dbReference>
<name>A0AA86N068_9BACT</name>
<evidence type="ECO:0000259" key="6">
    <source>
        <dbReference type="Pfam" id="PF01212"/>
    </source>
</evidence>
<dbReference type="InterPro" id="IPR001597">
    <property type="entry name" value="ArAA_b-elim_lyase/Thr_aldolase"/>
</dbReference>
<dbReference type="FunFam" id="3.40.640.10:FF:000030">
    <property type="entry name" value="Low-specificity L-threonine aldolase"/>
    <property type="match status" value="1"/>
</dbReference>
<dbReference type="InterPro" id="IPR023603">
    <property type="entry name" value="Low_specificity_L-TA-like"/>
</dbReference>
<dbReference type="NCBIfam" id="NF041359">
    <property type="entry name" value="GntG_guanitoxin"/>
    <property type="match status" value="1"/>
</dbReference>
<dbReference type="PANTHER" id="PTHR48097:SF9">
    <property type="entry name" value="L-THREONINE ALDOLASE"/>
    <property type="match status" value="1"/>
</dbReference>
<evidence type="ECO:0000313" key="7">
    <source>
        <dbReference type="EMBL" id="CAI4032150.1"/>
    </source>
</evidence>
<comment type="similarity">
    <text evidence="2">Belongs to the threonine aldolase family.</text>
</comment>
<feature type="modified residue" description="N6-(pyridoxal phosphate)lysine" evidence="5">
    <location>
        <position position="201"/>
    </location>
</feature>
<comment type="cofactor">
    <cofactor evidence="1">
        <name>pyridoxal 5'-phosphate</name>
        <dbReference type="ChEBI" id="CHEBI:597326"/>
    </cofactor>
</comment>
<dbReference type="KEGG" id="nti:DNFV4_02578"/>
<gene>
    <name evidence="7" type="ORF">DNFV4_02578</name>
</gene>
<evidence type="ECO:0000256" key="1">
    <source>
        <dbReference type="ARBA" id="ARBA00001933"/>
    </source>
</evidence>
<evidence type="ECO:0000313" key="8">
    <source>
        <dbReference type="Proteomes" id="UP001179121"/>
    </source>
</evidence>
<dbReference type="GO" id="GO:0008732">
    <property type="term" value="F:L-allo-threonine aldolase activity"/>
    <property type="evidence" value="ECO:0007669"/>
    <property type="project" value="TreeGrafter"/>
</dbReference>
<dbReference type="EMBL" id="OX365700">
    <property type="protein sequence ID" value="CAI4032150.1"/>
    <property type="molecule type" value="Genomic_DNA"/>
</dbReference>
<evidence type="ECO:0000256" key="2">
    <source>
        <dbReference type="ARBA" id="ARBA00006966"/>
    </source>
</evidence>
<dbReference type="GO" id="GO:0006545">
    <property type="term" value="P:glycine biosynthetic process"/>
    <property type="evidence" value="ECO:0007669"/>
    <property type="project" value="TreeGrafter"/>
</dbReference>
<dbReference type="Gene3D" id="3.40.640.10">
    <property type="entry name" value="Type I PLP-dependent aspartate aminotransferase-like (Major domain)"/>
    <property type="match status" value="1"/>
</dbReference>
<evidence type="ECO:0000256" key="4">
    <source>
        <dbReference type="ARBA" id="ARBA00023239"/>
    </source>
</evidence>
<keyword evidence="3" id="KW-0663">Pyridoxal phosphate</keyword>
<dbReference type="NCBIfam" id="NF007825">
    <property type="entry name" value="PRK10534.1"/>
    <property type="match status" value="1"/>
</dbReference>
<organism evidence="7 8">
    <name type="scientific">Nitrospira tepida</name>
    <dbReference type="NCBI Taxonomy" id="2973512"/>
    <lineage>
        <taxon>Bacteria</taxon>
        <taxon>Pseudomonadati</taxon>
        <taxon>Nitrospirota</taxon>
        <taxon>Nitrospiria</taxon>
        <taxon>Nitrospirales</taxon>
        <taxon>Nitrospiraceae</taxon>
        <taxon>Nitrospira</taxon>
    </lineage>
</organism>
<dbReference type="InterPro" id="IPR015421">
    <property type="entry name" value="PyrdxlP-dep_Trfase_major"/>
</dbReference>
<sequence>MTPIDLRSDTVTKPTPAMREAMAQAPVGDDVYGEDPTVNALQEKAAALLGKSFALFVPSGTMANQLSVRVLTKPGDEVILDSRSHIVRYEQGAAAALSGVQLFTIPTERGLLAPEQVQAAIRPKDPHTLPTGLICLENTHNAGGGSIYSLTAIERIHTLARSQGIPMHLDGARLFNAVVATGISAAAYAQYFDTVSFCLSKGLGAPAGSLIVTNHEELSLRLRRYRRMYGGAMRQAGILAAAGLYALDHHIVRLKEDHDNAIRLARALRSLPAVKVDLGRTETNIVLFDVPQQSRPASEILGALREKGVLINAVGPTTYRAVTHLDVSADDIDRAAEVFSAVLAT</sequence>
<feature type="domain" description="Aromatic amino acid beta-eliminating lyase/threonine aldolase" evidence="6">
    <location>
        <begin position="5"/>
        <end position="288"/>
    </location>
</feature>
<proteinExistence type="inferred from homology"/>
<accession>A0AA86N068</accession>
<reference evidence="7" key="1">
    <citation type="submission" date="2022-10" db="EMBL/GenBank/DDBJ databases">
        <authorList>
            <person name="Koch H."/>
        </authorList>
    </citation>
    <scope>NUCLEOTIDE SEQUENCE</scope>
    <source>
        <strain evidence="7">DNF</strain>
    </source>
</reference>
<dbReference type="Pfam" id="PF01212">
    <property type="entry name" value="Beta_elim_lyase"/>
    <property type="match status" value="1"/>
</dbReference>
<dbReference type="SUPFAM" id="SSF53383">
    <property type="entry name" value="PLP-dependent transferases"/>
    <property type="match status" value="1"/>
</dbReference>
<dbReference type="PIRSF" id="PIRSF017617">
    <property type="entry name" value="Thr_aldolase"/>
    <property type="match status" value="1"/>
</dbReference>
<keyword evidence="4" id="KW-0456">Lyase</keyword>
<evidence type="ECO:0000256" key="5">
    <source>
        <dbReference type="PIRSR" id="PIRSR017617-1"/>
    </source>
</evidence>
<dbReference type="Gene3D" id="3.90.1150.10">
    <property type="entry name" value="Aspartate Aminotransferase, domain 1"/>
    <property type="match status" value="1"/>
</dbReference>
<keyword evidence="8" id="KW-1185">Reference proteome</keyword>
<protein>
    <submittedName>
        <fullName evidence="7">L-allo-threonine aldolase</fullName>
    </submittedName>
</protein>
<dbReference type="CDD" id="cd06502">
    <property type="entry name" value="TA_like"/>
    <property type="match status" value="1"/>
</dbReference>
<dbReference type="InterPro" id="IPR015422">
    <property type="entry name" value="PyrdxlP-dep_Trfase_small"/>
</dbReference>
<dbReference type="RefSeq" id="WP_289268896.1">
    <property type="nucleotide sequence ID" value="NZ_OX365700.1"/>
</dbReference>
<evidence type="ECO:0000256" key="3">
    <source>
        <dbReference type="ARBA" id="ARBA00022898"/>
    </source>
</evidence>
<dbReference type="GO" id="GO:0006567">
    <property type="term" value="P:L-threonine catabolic process"/>
    <property type="evidence" value="ECO:0007669"/>
    <property type="project" value="TreeGrafter"/>
</dbReference>
<dbReference type="Proteomes" id="UP001179121">
    <property type="component" value="Chromosome"/>
</dbReference>
<dbReference type="AlphaFoldDB" id="A0AA86N068"/>
<dbReference type="GO" id="GO:0005829">
    <property type="term" value="C:cytosol"/>
    <property type="evidence" value="ECO:0007669"/>
    <property type="project" value="TreeGrafter"/>
</dbReference>
<dbReference type="PANTHER" id="PTHR48097">
    <property type="entry name" value="L-THREONINE ALDOLASE-RELATED"/>
    <property type="match status" value="1"/>
</dbReference>
<dbReference type="FunFam" id="3.90.1150.10:FF:000041">
    <property type="entry name" value="Low-specificity L-threonine aldolase"/>
    <property type="match status" value="1"/>
</dbReference>